<sequence>MKQEKAKVLVLGTFHMSEHKGLDSEKRQIEIEELVSKLEKFKPTKIAVEMVPEDSEYCNEKYKQYKLGTYQLQMNEIFQVGFRLGLKLEHEQIYPTDWMGNSDMDYGEVESWAKENQPELLNEIYEGLEFPELSEGKSVIDYYKELNAPTLLNKLHKIYVNIARIGELNNYVGMNWLSWWYKRNLIMFGNLTRLIDSKEERILFIVGGSHSTIVTKFIEESEVCEVVQPLSYLS</sequence>
<dbReference type="Proteomes" id="UP001152173">
    <property type="component" value="Unassembled WGS sequence"/>
</dbReference>
<dbReference type="EMBL" id="JAMKBJ010000011">
    <property type="protein sequence ID" value="MCZ8538036.1"/>
    <property type="molecule type" value="Genomic_DNA"/>
</dbReference>
<keyword evidence="2" id="KW-1185">Reference proteome</keyword>
<reference evidence="1" key="1">
    <citation type="submission" date="2022-05" db="EMBL/GenBank/DDBJ databases">
        <authorList>
            <person name="Colautti A."/>
            <person name="Iacumin L."/>
        </authorList>
    </citation>
    <scope>NUCLEOTIDE SEQUENCE</scope>
    <source>
        <strain evidence="1">SK 55</strain>
    </source>
</reference>
<dbReference type="RefSeq" id="WP_269927105.1">
    <property type="nucleotide sequence ID" value="NZ_JAMKBJ010000011.1"/>
</dbReference>
<dbReference type="AlphaFoldDB" id="A0A9X3RDY3"/>
<evidence type="ECO:0000313" key="2">
    <source>
        <dbReference type="Proteomes" id="UP001152173"/>
    </source>
</evidence>
<accession>A0A9X3RDY3</accession>
<organism evidence="1 2">
    <name type="scientific">Paenisporosarcina quisquiliarum</name>
    <dbReference type="NCBI Taxonomy" id="365346"/>
    <lineage>
        <taxon>Bacteria</taxon>
        <taxon>Bacillati</taxon>
        <taxon>Bacillota</taxon>
        <taxon>Bacilli</taxon>
        <taxon>Bacillales</taxon>
        <taxon>Caryophanaceae</taxon>
        <taxon>Paenisporosarcina</taxon>
    </lineage>
</organism>
<protein>
    <submittedName>
        <fullName evidence="1">DUF5694 domain-containing protein</fullName>
    </submittedName>
</protein>
<proteinExistence type="predicted"/>
<dbReference type="InterPro" id="IPR043749">
    <property type="entry name" value="DUF5694"/>
</dbReference>
<dbReference type="Pfam" id="PF18950">
    <property type="entry name" value="DUF5694"/>
    <property type="match status" value="1"/>
</dbReference>
<gene>
    <name evidence="1" type="ORF">M9R32_12640</name>
</gene>
<name>A0A9X3RDY3_9BACL</name>
<comment type="caution">
    <text evidence="1">The sequence shown here is derived from an EMBL/GenBank/DDBJ whole genome shotgun (WGS) entry which is preliminary data.</text>
</comment>
<evidence type="ECO:0000313" key="1">
    <source>
        <dbReference type="EMBL" id="MCZ8538036.1"/>
    </source>
</evidence>